<feature type="signal peptide" evidence="1">
    <location>
        <begin position="1"/>
        <end position="18"/>
    </location>
</feature>
<proteinExistence type="predicted"/>
<evidence type="ECO:0000256" key="1">
    <source>
        <dbReference type="SAM" id="SignalP"/>
    </source>
</evidence>
<dbReference type="PANTHER" id="PTHR33272:SF3">
    <property type="entry name" value="DUF148 DOMAIN-CONTAINING PROTEIN-RELATED"/>
    <property type="match status" value="1"/>
</dbReference>
<dbReference type="InterPro" id="IPR027913">
    <property type="entry name" value="DUF4473"/>
</dbReference>
<evidence type="ECO:0000313" key="2">
    <source>
        <dbReference type="Proteomes" id="UP000095282"/>
    </source>
</evidence>
<sequence>MFSQFTIIFAILSVSVLSAPSDYPTEEQSRKELESAGMTQSSIDGLAALTHRFATGYPMVQSNKEASEKFIADYTTDATNFIKAMPAGDQTIYNNYLKKYGLA</sequence>
<dbReference type="WBParaSite" id="Csp11.Scaffold630.g19925.t1">
    <property type="protein sequence ID" value="Csp11.Scaffold630.g19925.t1"/>
    <property type="gene ID" value="Csp11.Scaffold630.g19925"/>
</dbReference>
<keyword evidence="2" id="KW-1185">Reference proteome</keyword>
<dbReference type="AlphaFoldDB" id="A0A1I7UW26"/>
<dbReference type="Pfam" id="PF14747">
    <property type="entry name" value="DUF4473"/>
    <property type="match status" value="1"/>
</dbReference>
<reference evidence="3" key="1">
    <citation type="submission" date="2016-11" db="UniProtKB">
        <authorList>
            <consortium name="WormBaseParasite"/>
        </authorList>
    </citation>
    <scope>IDENTIFICATION</scope>
</reference>
<dbReference type="PANTHER" id="PTHR33272">
    <property type="entry name" value="PROTEIN CBG22877-RELATED"/>
    <property type="match status" value="1"/>
</dbReference>
<feature type="chain" id="PRO_5009309548" evidence="1">
    <location>
        <begin position="19"/>
        <end position="103"/>
    </location>
</feature>
<keyword evidence="1" id="KW-0732">Signal</keyword>
<protein>
    <submittedName>
        <fullName evidence="3">Secreted RxLR effector peptide protein</fullName>
    </submittedName>
</protein>
<name>A0A1I7UW26_9PELO</name>
<evidence type="ECO:0000313" key="3">
    <source>
        <dbReference type="WBParaSite" id="Csp11.Scaffold630.g19925.t1"/>
    </source>
</evidence>
<accession>A0A1I7UW26</accession>
<dbReference type="Proteomes" id="UP000095282">
    <property type="component" value="Unplaced"/>
</dbReference>
<organism evidence="2 3">
    <name type="scientific">Caenorhabditis tropicalis</name>
    <dbReference type="NCBI Taxonomy" id="1561998"/>
    <lineage>
        <taxon>Eukaryota</taxon>
        <taxon>Metazoa</taxon>
        <taxon>Ecdysozoa</taxon>
        <taxon>Nematoda</taxon>
        <taxon>Chromadorea</taxon>
        <taxon>Rhabditida</taxon>
        <taxon>Rhabditina</taxon>
        <taxon>Rhabditomorpha</taxon>
        <taxon>Rhabditoidea</taxon>
        <taxon>Rhabditidae</taxon>
        <taxon>Peloderinae</taxon>
        <taxon>Caenorhabditis</taxon>
    </lineage>
</organism>